<evidence type="ECO:0000256" key="1">
    <source>
        <dbReference type="SAM" id="MobiDB-lite"/>
    </source>
</evidence>
<gene>
    <name evidence="2" type="ORF">NSCI0253_LOCUS15376</name>
</gene>
<proteinExistence type="predicted"/>
<feature type="region of interest" description="Disordered" evidence="1">
    <location>
        <begin position="212"/>
        <end position="248"/>
    </location>
</feature>
<feature type="compositionally biased region" description="Basic and acidic residues" evidence="1">
    <location>
        <begin position="221"/>
        <end position="237"/>
    </location>
</feature>
<reference evidence="2" key="1">
    <citation type="submission" date="2021-01" db="EMBL/GenBank/DDBJ databases">
        <authorList>
            <person name="Corre E."/>
            <person name="Pelletier E."/>
            <person name="Niang G."/>
            <person name="Scheremetjew M."/>
            <person name="Finn R."/>
            <person name="Kale V."/>
            <person name="Holt S."/>
            <person name="Cochrane G."/>
            <person name="Meng A."/>
            <person name="Brown T."/>
            <person name="Cohen L."/>
        </authorList>
    </citation>
    <scope>NUCLEOTIDE SEQUENCE</scope>
</reference>
<accession>A0A7S1F3N6</accession>
<organism evidence="2">
    <name type="scientific">Noctiluca scintillans</name>
    <name type="common">Sea sparkle</name>
    <name type="synonym">Red tide dinoflagellate</name>
    <dbReference type="NCBI Taxonomy" id="2966"/>
    <lineage>
        <taxon>Eukaryota</taxon>
        <taxon>Sar</taxon>
        <taxon>Alveolata</taxon>
        <taxon>Dinophyceae</taxon>
        <taxon>Noctilucales</taxon>
        <taxon>Noctilucaceae</taxon>
        <taxon>Noctiluca</taxon>
    </lineage>
</organism>
<sequence>MFSKSAPMPLAQAPLFVRDSHELESVLRTQATEIAVLKHRLGDRQRECATLRSGLRDSAGELSVTAGATASAARRLEVHAGRHGLVLAAGVERCNAERTALEDELQRMEQFLWERDQEIARLRRTAEELRSGHLQGELKLTAMHFLNHAANSEVQALDAGVAELEHQVKRAEDTALARLEGDLNEEVDAALAQRQHENATLQRTAEALGREAQSLEAEAGSFREHVRSVDQQLRERQQQMQSNDSRLVRESAALHAHSDDLRRALYNEQQHAAGIDQRVVLQERCSAEAEGVKRELAAISRSLNALTAIMRVRGKSVMSQEVPEDPIDSRLRVHLRGCAGSGNPVPPVVWRLRFGEYILGEDHVVCIEENGDLILRLASGAGTPMPIHEFVIHQAQRFAANPSKPF</sequence>
<protein>
    <submittedName>
        <fullName evidence="2">Uncharacterized protein</fullName>
    </submittedName>
</protein>
<dbReference type="AlphaFoldDB" id="A0A7S1F3N6"/>
<name>A0A7S1F3N6_NOCSC</name>
<evidence type="ECO:0000313" key="2">
    <source>
        <dbReference type="EMBL" id="CAD8841028.1"/>
    </source>
</evidence>
<dbReference type="EMBL" id="HBFQ01021941">
    <property type="protein sequence ID" value="CAD8841028.1"/>
    <property type="molecule type" value="Transcribed_RNA"/>
</dbReference>